<name>A0A362X3L6_9FLAO</name>
<accession>A0A362X3L6</accession>
<proteinExistence type="predicted"/>
<evidence type="ECO:0000313" key="2">
    <source>
        <dbReference type="Proteomes" id="UP000251545"/>
    </source>
</evidence>
<reference evidence="1 2" key="1">
    <citation type="submission" date="2018-02" db="EMBL/GenBank/DDBJ databases">
        <title>Genomic Encyclopedia of Archaeal and Bacterial Type Strains, Phase II (KMG-II): from individual species to whole genera.</title>
        <authorList>
            <person name="Goeker M."/>
        </authorList>
    </citation>
    <scope>NUCLEOTIDE SEQUENCE [LARGE SCALE GENOMIC DNA]</scope>
    <source>
        <strain evidence="1 2">DSM 21165</strain>
    </source>
</reference>
<dbReference type="Proteomes" id="UP000251545">
    <property type="component" value="Unassembled WGS sequence"/>
</dbReference>
<dbReference type="EMBL" id="PVEO01000004">
    <property type="protein sequence ID" value="PQV48824.1"/>
    <property type="molecule type" value="Genomic_DNA"/>
</dbReference>
<dbReference type="AlphaFoldDB" id="A0A362X3L6"/>
<evidence type="ECO:0000313" key="1">
    <source>
        <dbReference type="EMBL" id="PQV48824.1"/>
    </source>
</evidence>
<comment type="caution">
    <text evidence="1">The sequence shown here is derived from an EMBL/GenBank/DDBJ whole genome shotgun (WGS) entry which is preliminary data.</text>
</comment>
<gene>
    <name evidence="1" type="ORF">CLV33_10429</name>
</gene>
<protein>
    <submittedName>
        <fullName evidence="1">Uncharacterized protein</fullName>
    </submittedName>
</protein>
<organism evidence="1 2">
    <name type="scientific">Jejuia pallidilutea</name>
    <dbReference type="NCBI Taxonomy" id="504487"/>
    <lineage>
        <taxon>Bacteria</taxon>
        <taxon>Pseudomonadati</taxon>
        <taxon>Bacteroidota</taxon>
        <taxon>Flavobacteriia</taxon>
        <taxon>Flavobacteriales</taxon>
        <taxon>Flavobacteriaceae</taxon>
        <taxon>Jejuia</taxon>
    </lineage>
</organism>
<sequence length="31" mass="3702">MKELFIEIVKILREIIIVVFKAITKINNPQF</sequence>